<evidence type="ECO:0000313" key="2">
    <source>
        <dbReference type="Proteomes" id="UP000821865"/>
    </source>
</evidence>
<dbReference type="EMBL" id="CM023474">
    <property type="protein sequence ID" value="KAH7949491.1"/>
    <property type="molecule type" value="Genomic_DNA"/>
</dbReference>
<keyword evidence="2" id="KW-1185">Reference proteome</keyword>
<gene>
    <name evidence="1" type="ORF">HPB49_011308</name>
</gene>
<evidence type="ECO:0000313" key="1">
    <source>
        <dbReference type="EMBL" id="KAH7949491.1"/>
    </source>
</evidence>
<reference evidence="1" key="1">
    <citation type="submission" date="2020-05" db="EMBL/GenBank/DDBJ databases">
        <title>Large-scale comparative analyses of tick genomes elucidate their genetic diversity and vector capacities.</title>
        <authorList>
            <person name="Jia N."/>
            <person name="Wang J."/>
            <person name="Shi W."/>
            <person name="Du L."/>
            <person name="Sun Y."/>
            <person name="Zhan W."/>
            <person name="Jiang J."/>
            <person name="Wang Q."/>
            <person name="Zhang B."/>
            <person name="Ji P."/>
            <person name="Sakyi L.B."/>
            <person name="Cui X."/>
            <person name="Yuan T."/>
            <person name="Jiang B."/>
            <person name="Yang W."/>
            <person name="Lam T.T.-Y."/>
            <person name="Chang Q."/>
            <person name="Ding S."/>
            <person name="Wang X."/>
            <person name="Zhu J."/>
            <person name="Ruan X."/>
            <person name="Zhao L."/>
            <person name="Wei J."/>
            <person name="Que T."/>
            <person name="Du C."/>
            <person name="Cheng J."/>
            <person name="Dai P."/>
            <person name="Han X."/>
            <person name="Huang E."/>
            <person name="Gao Y."/>
            <person name="Liu J."/>
            <person name="Shao H."/>
            <person name="Ye R."/>
            <person name="Li L."/>
            <person name="Wei W."/>
            <person name="Wang X."/>
            <person name="Wang C."/>
            <person name="Yang T."/>
            <person name="Huo Q."/>
            <person name="Li W."/>
            <person name="Guo W."/>
            <person name="Chen H."/>
            <person name="Zhou L."/>
            <person name="Ni X."/>
            <person name="Tian J."/>
            <person name="Zhou Y."/>
            <person name="Sheng Y."/>
            <person name="Liu T."/>
            <person name="Pan Y."/>
            <person name="Xia L."/>
            <person name="Li J."/>
            <person name="Zhao F."/>
            <person name="Cao W."/>
        </authorList>
    </citation>
    <scope>NUCLEOTIDE SEQUENCE</scope>
    <source>
        <strain evidence="1">Dsil-2018</strain>
    </source>
</reference>
<name>A0ACB8CQT4_DERSI</name>
<sequence>MAACYDDSFSEFVDFVNRAKEMDNEAHSFVQPLQRNLEDRQNPTEFHNNQEFLARYRFSKATVLQLLTMLPLHQNTDRRGCPVPPLLQLLDRLRLYGAGTFQVVSGDLVNVSQQLSPVLSRGCRQ</sequence>
<dbReference type="Proteomes" id="UP000821865">
    <property type="component" value="Chromosome 5"/>
</dbReference>
<organism evidence="1 2">
    <name type="scientific">Dermacentor silvarum</name>
    <name type="common">Tick</name>
    <dbReference type="NCBI Taxonomy" id="543639"/>
    <lineage>
        <taxon>Eukaryota</taxon>
        <taxon>Metazoa</taxon>
        <taxon>Ecdysozoa</taxon>
        <taxon>Arthropoda</taxon>
        <taxon>Chelicerata</taxon>
        <taxon>Arachnida</taxon>
        <taxon>Acari</taxon>
        <taxon>Parasitiformes</taxon>
        <taxon>Ixodida</taxon>
        <taxon>Ixodoidea</taxon>
        <taxon>Ixodidae</taxon>
        <taxon>Rhipicephalinae</taxon>
        <taxon>Dermacentor</taxon>
    </lineage>
</organism>
<accession>A0ACB8CQT4</accession>
<proteinExistence type="predicted"/>
<protein>
    <submittedName>
        <fullName evidence="1">Uncharacterized protein</fullName>
    </submittedName>
</protein>
<comment type="caution">
    <text evidence="1">The sequence shown here is derived from an EMBL/GenBank/DDBJ whole genome shotgun (WGS) entry which is preliminary data.</text>
</comment>